<dbReference type="Pfam" id="PF06627">
    <property type="entry name" value="DUF1153"/>
    <property type="match status" value="1"/>
</dbReference>
<dbReference type="InterPro" id="IPR036388">
    <property type="entry name" value="WH-like_DNA-bd_sf"/>
</dbReference>
<organism evidence="1 2">
    <name type="scientific">Roseovarius pelagicus</name>
    <dbReference type="NCBI Taxonomy" id="2980108"/>
    <lineage>
        <taxon>Bacteria</taxon>
        <taxon>Pseudomonadati</taxon>
        <taxon>Pseudomonadota</taxon>
        <taxon>Alphaproteobacteria</taxon>
        <taxon>Rhodobacterales</taxon>
        <taxon>Roseobacteraceae</taxon>
        <taxon>Roseovarius</taxon>
    </lineage>
</organism>
<dbReference type="SUPFAM" id="SSF48295">
    <property type="entry name" value="TrpR-like"/>
    <property type="match status" value="1"/>
</dbReference>
<gene>
    <name evidence="1" type="ORF">N7U68_03305</name>
</gene>
<dbReference type="Gene3D" id="1.10.10.10">
    <property type="entry name" value="Winged helix-like DNA-binding domain superfamily/Winged helix DNA-binding domain"/>
    <property type="match status" value="1"/>
</dbReference>
<proteinExistence type="predicted"/>
<name>A0ABY6DC51_9RHOB</name>
<dbReference type="EMBL" id="CP106738">
    <property type="protein sequence ID" value="UXX83711.1"/>
    <property type="molecule type" value="Genomic_DNA"/>
</dbReference>
<reference evidence="1" key="1">
    <citation type="submission" date="2022-10" db="EMBL/GenBank/DDBJ databases">
        <title>Roseovarius pelagicus sp. nov., isolated from Arctic seawater.</title>
        <authorList>
            <person name="Hong Y.W."/>
            <person name="Hwang C.Y."/>
        </authorList>
    </citation>
    <scope>NUCLEOTIDE SEQUENCE</scope>
    <source>
        <strain evidence="1">HL-MP18</strain>
    </source>
</reference>
<dbReference type="InterPro" id="IPR010921">
    <property type="entry name" value="Trp_repressor/repl_initiator"/>
</dbReference>
<sequence length="92" mass="10306">MYLKKVDGPRAVTLPDGTVLTQGDLPAPDTRRWVASRKLAVVRGVLYGLISQEDACDRYALSEDEFCEWIRAVSLHGEEALKATALKEFRQL</sequence>
<protein>
    <submittedName>
        <fullName evidence="1">DUF1153 domain-containing protein</fullName>
    </submittedName>
</protein>
<evidence type="ECO:0000313" key="1">
    <source>
        <dbReference type="EMBL" id="UXX83711.1"/>
    </source>
</evidence>
<dbReference type="InterPro" id="IPR009534">
    <property type="entry name" value="DUF1153"/>
</dbReference>
<evidence type="ECO:0000313" key="2">
    <source>
        <dbReference type="Proteomes" id="UP001064087"/>
    </source>
</evidence>
<dbReference type="Proteomes" id="UP001064087">
    <property type="component" value="Chromosome"/>
</dbReference>
<accession>A0ABY6DC51</accession>
<dbReference type="RefSeq" id="WP_263048216.1">
    <property type="nucleotide sequence ID" value="NZ_CP106738.1"/>
</dbReference>
<keyword evidence="2" id="KW-1185">Reference proteome</keyword>